<dbReference type="EMBL" id="CM046105">
    <property type="protein sequence ID" value="KAI8435186.1"/>
    <property type="molecule type" value="Genomic_DNA"/>
</dbReference>
<comment type="caution">
    <text evidence="1">The sequence shown here is derived from an EMBL/GenBank/DDBJ whole genome shotgun (WGS) entry which is preliminary data.</text>
</comment>
<dbReference type="Proteomes" id="UP001064048">
    <property type="component" value="Chromosome 5"/>
</dbReference>
<reference evidence="1 2" key="1">
    <citation type="journal article" date="2022" name="Genome Biol. Evol.">
        <title>The Spruce Budworm Genome: Reconstructing the Evolutionary History of Antifreeze Proteins.</title>
        <authorList>
            <person name="Beliveau C."/>
            <person name="Gagne P."/>
            <person name="Picq S."/>
            <person name="Vernygora O."/>
            <person name="Keeling C.I."/>
            <person name="Pinkney K."/>
            <person name="Doucet D."/>
            <person name="Wen F."/>
            <person name="Johnston J.S."/>
            <person name="Maaroufi H."/>
            <person name="Boyle B."/>
            <person name="Laroche J."/>
            <person name="Dewar K."/>
            <person name="Juretic N."/>
            <person name="Blackburn G."/>
            <person name="Nisole A."/>
            <person name="Brunet B."/>
            <person name="Brandao M."/>
            <person name="Lumley L."/>
            <person name="Duan J."/>
            <person name="Quan G."/>
            <person name="Lucarotti C.J."/>
            <person name="Roe A.D."/>
            <person name="Sperling F.A.H."/>
            <person name="Levesque R.C."/>
            <person name="Cusson M."/>
        </authorList>
    </citation>
    <scope>NUCLEOTIDE SEQUENCE [LARGE SCALE GENOMIC DNA]</scope>
    <source>
        <strain evidence="1">Glfc:IPQL:Cfum</strain>
    </source>
</reference>
<gene>
    <name evidence="1" type="ORF">MSG28_003543</name>
</gene>
<accession>A0ACC0KG60</accession>
<evidence type="ECO:0000313" key="1">
    <source>
        <dbReference type="EMBL" id="KAI8435186.1"/>
    </source>
</evidence>
<protein>
    <submittedName>
        <fullName evidence="1">Uncharacterized protein</fullName>
    </submittedName>
</protein>
<keyword evidence="2" id="KW-1185">Reference proteome</keyword>
<sequence length="146" mass="17081">MVLEQLACWNAKEVGPHRDIVDELSTSVRSKGLKFGVYHSLYEWFNPIYKQDVESGFTSRKYVDDKLWPDLKQLVNDYKVSVLWSDGDWEAYDTYWNSTGLLAWLYNESPVKDEIVTNDRWGKNCYGKHGDFYNYADRFNPGGMPS</sequence>
<organism evidence="1 2">
    <name type="scientific">Choristoneura fumiferana</name>
    <name type="common">Spruce budworm moth</name>
    <name type="synonym">Archips fumiferana</name>
    <dbReference type="NCBI Taxonomy" id="7141"/>
    <lineage>
        <taxon>Eukaryota</taxon>
        <taxon>Metazoa</taxon>
        <taxon>Ecdysozoa</taxon>
        <taxon>Arthropoda</taxon>
        <taxon>Hexapoda</taxon>
        <taxon>Insecta</taxon>
        <taxon>Pterygota</taxon>
        <taxon>Neoptera</taxon>
        <taxon>Endopterygota</taxon>
        <taxon>Lepidoptera</taxon>
        <taxon>Glossata</taxon>
        <taxon>Ditrysia</taxon>
        <taxon>Tortricoidea</taxon>
        <taxon>Tortricidae</taxon>
        <taxon>Tortricinae</taxon>
        <taxon>Choristoneura</taxon>
    </lineage>
</organism>
<evidence type="ECO:0000313" key="2">
    <source>
        <dbReference type="Proteomes" id="UP001064048"/>
    </source>
</evidence>
<name>A0ACC0KG60_CHOFU</name>
<proteinExistence type="predicted"/>